<protein>
    <submittedName>
        <fullName evidence="2">Uncharacterized protein</fullName>
    </submittedName>
</protein>
<evidence type="ECO:0000313" key="2">
    <source>
        <dbReference type="EMBL" id="KAK9136664.1"/>
    </source>
</evidence>
<reference evidence="2 3" key="1">
    <citation type="submission" date="2024-01" db="EMBL/GenBank/DDBJ databases">
        <title>Genome assemblies of Stephania.</title>
        <authorList>
            <person name="Yang L."/>
        </authorList>
    </citation>
    <scope>NUCLEOTIDE SEQUENCE [LARGE SCALE GENOMIC DNA]</scope>
    <source>
        <strain evidence="2">QJT</strain>
        <tissue evidence="2">Leaf</tissue>
    </source>
</reference>
<accession>A0AAP0JML6</accession>
<dbReference type="EMBL" id="JBBNAE010000003">
    <property type="protein sequence ID" value="KAK9136664.1"/>
    <property type="molecule type" value="Genomic_DNA"/>
</dbReference>
<proteinExistence type="predicted"/>
<comment type="caution">
    <text evidence="2">The sequence shown here is derived from an EMBL/GenBank/DDBJ whole genome shotgun (WGS) entry which is preliminary data.</text>
</comment>
<evidence type="ECO:0000256" key="1">
    <source>
        <dbReference type="SAM" id="MobiDB-lite"/>
    </source>
</evidence>
<organism evidence="2 3">
    <name type="scientific">Stephania japonica</name>
    <dbReference type="NCBI Taxonomy" id="461633"/>
    <lineage>
        <taxon>Eukaryota</taxon>
        <taxon>Viridiplantae</taxon>
        <taxon>Streptophyta</taxon>
        <taxon>Embryophyta</taxon>
        <taxon>Tracheophyta</taxon>
        <taxon>Spermatophyta</taxon>
        <taxon>Magnoliopsida</taxon>
        <taxon>Ranunculales</taxon>
        <taxon>Menispermaceae</taxon>
        <taxon>Menispermoideae</taxon>
        <taxon>Cissampelideae</taxon>
        <taxon>Stephania</taxon>
    </lineage>
</organism>
<dbReference type="Proteomes" id="UP001417504">
    <property type="component" value="Unassembled WGS sequence"/>
</dbReference>
<name>A0AAP0JML6_9MAGN</name>
<sequence>MHTPSSLYFLSSHGLSSYSSLTSISLPHLTTASALAGDRTRDAGGCRQPEVVGESRRTRQSLEVYYAGRDSSDRTESSRGKGPCLGDFL</sequence>
<keyword evidence="3" id="KW-1185">Reference proteome</keyword>
<evidence type="ECO:0000313" key="3">
    <source>
        <dbReference type="Proteomes" id="UP001417504"/>
    </source>
</evidence>
<feature type="compositionally biased region" description="Basic and acidic residues" evidence="1">
    <location>
        <begin position="70"/>
        <end position="79"/>
    </location>
</feature>
<dbReference type="AlphaFoldDB" id="A0AAP0JML6"/>
<gene>
    <name evidence="2" type="ORF">Sjap_007258</name>
</gene>
<feature type="region of interest" description="Disordered" evidence="1">
    <location>
        <begin position="38"/>
        <end position="89"/>
    </location>
</feature>